<protein>
    <submittedName>
        <fullName evidence="1">Unnamed protein product</fullName>
    </submittedName>
</protein>
<evidence type="ECO:0000313" key="2">
    <source>
        <dbReference type="Proteomes" id="UP001314229"/>
    </source>
</evidence>
<sequence>MEATYGPCSEHAEAVGIERRQRTRKTGESLHTLRDDIYERVSIAYADRGQMEQDAISVEIFTNALADAELVQKLLEEKPRTLARAYDIARRYEAFPAAGTGMFGLRLAENNPLWRGNTPPHHQLRIRSVFCQGGMQDSVGAGM</sequence>
<gene>
    <name evidence="1" type="ORF">FSCOSCO3_A012158</name>
</gene>
<accession>A0AAV1QA87</accession>
<name>A0AAV1QA87_SCOSC</name>
<evidence type="ECO:0000313" key="1">
    <source>
        <dbReference type="EMBL" id="CAK6980305.1"/>
    </source>
</evidence>
<dbReference type="AlphaFoldDB" id="A0AAV1QA87"/>
<dbReference type="EMBL" id="CAWUFR010000672">
    <property type="protein sequence ID" value="CAK6980305.1"/>
    <property type="molecule type" value="Genomic_DNA"/>
</dbReference>
<dbReference type="Proteomes" id="UP001314229">
    <property type="component" value="Unassembled WGS sequence"/>
</dbReference>
<comment type="caution">
    <text evidence="1">The sequence shown here is derived from an EMBL/GenBank/DDBJ whole genome shotgun (WGS) entry which is preliminary data.</text>
</comment>
<proteinExistence type="predicted"/>
<keyword evidence="2" id="KW-1185">Reference proteome</keyword>
<reference evidence="1 2" key="1">
    <citation type="submission" date="2024-01" db="EMBL/GenBank/DDBJ databases">
        <authorList>
            <person name="Alioto T."/>
            <person name="Alioto T."/>
            <person name="Gomez Garrido J."/>
        </authorList>
    </citation>
    <scope>NUCLEOTIDE SEQUENCE [LARGE SCALE GENOMIC DNA]</scope>
</reference>
<organism evidence="1 2">
    <name type="scientific">Scomber scombrus</name>
    <name type="common">Atlantic mackerel</name>
    <name type="synonym">Scomber vernalis</name>
    <dbReference type="NCBI Taxonomy" id="13677"/>
    <lineage>
        <taxon>Eukaryota</taxon>
        <taxon>Metazoa</taxon>
        <taxon>Chordata</taxon>
        <taxon>Craniata</taxon>
        <taxon>Vertebrata</taxon>
        <taxon>Euteleostomi</taxon>
        <taxon>Actinopterygii</taxon>
        <taxon>Neopterygii</taxon>
        <taxon>Teleostei</taxon>
        <taxon>Neoteleostei</taxon>
        <taxon>Acanthomorphata</taxon>
        <taxon>Pelagiaria</taxon>
        <taxon>Scombriformes</taxon>
        <taxon>Scombridae</taxon>
        <taxon>Scomber</taxon>
    </lineage>
</organism>